<accession>A0A805ZY89</accession>
<gene>
    <name evidence="1" type="ordered locus">LGAS_0590</name>
    <name evidence="2" type="ordered locus">LGAS_0652</name>
</gene>
<reference evidence="1 3" key="1">
    <citation type="journal article" date="2006" name="Proc. Natl. Acad. Sci. U.S.A.">
        <title>Comparative genomics of the lactic acid bacteria.</title>
        <authorList>
            <person name="Makarova K."/>
            <person name="Slesarev A."/>
            <person name="Wolf Y."/>
            <person name="Sorokin A."/>
            <person name="Mirkin B."/>
            <person name="Koonin E."/>
            <person name="Pavlov A."/>
            <person name="Pavlova N."/>
            <person name="Karamychev V."/>
            <person name="Polouchine N."/>
            <person name="Shakhova V."/>
            <person name="Grigoriev I."/>
            <person name="Lou Y."/>
            <person name="Rohksar D."/>
            <person name="Lucas S."/>
            <person name="Huang K."/>
            <person name="Goodstein D.M."/>
            <person name="Hawkins T."/>
            <person name="Plengvidhya V."/>
            <person name="Welker D."/>
            <person name="Hughes J."/>
            <person name="Goh Y."/>
            <person name="Benson A."/>
            <person name="Baldwin K."/>
            <person name="Lee J.H."/>
            <person name="Diaz-Muniz I."/>
            <person name="Dosti B."/>
            <person name="Smeianov V."/>
            <person name="Wechter W."/>
            <person name="Barabote R."/>
            <person name="Lorca G."/>
            <person name="Altermann E."/>
            <person name="Barrangou R."/>
            <person name="Ganesan B."/>
            <person name="Xie Y."/>
            <person name="Rawsthorne H."/>
            <person name="Tamir D."/>
            <person name="Parker C."/>
            <person name="Breidt F."/>
            <person name="Broadbent J."/>
            <person name="Hutkins R."/>
            <person name="O'Sullivan D."/>
            <person name="Steele J."/>
            <person name="Unlu G."/>
            <person name="Saier M."/>
            <person name="Klaenhammer T."/>
            <person name="Richardson P."/>
            <person name="Kozyavkin S."/>
            <person name="Weimer B."/>
            <person name="Mills D."/>
        </authorList>
    </citation>
    <scope>NUCLEOTIDE SEQUENCE [LARGE SCALE GENOMIC DNA]</scope>
    <source>
        <strain evidence="1">ATCC 33323</strain>
        <strain evidence="3">ATCC 33323 / DSM 20243 / BCRC 14619 / CIP 102991 / JCM 1131 / KCTC 3163 / NCIMB 11718 / NCTC 13722 / AM63</strain>
    </source>
</reference>
<dbReference type="EMBL" id="CP000413">
    <property type="protein sequence ID" value="ABJ60046.1"/>
    <property type="molecule type" value="Genomic_DNA"/>
</dbReference>
<dbReference type="Proteomes" id="UP000000664">
    <property type="component" value="Chromosome"/>
</dbReference>
<protein>
    <submittedName>
        <fullName evidence="1">Uncharacterized protein</fullName>
    </submittedName>
</protein>
<organism evidence="1 3">
    <name type="scientific">Lactobacillus gasseri (strain ATCC 33323 / DSM 20243 / BCRC 14619 / CIP 102991 / JCM 1131 / KCTC 3163 / NCIMB 11718 / NCTC 13722 / AM63)</name>
    <dbReference type="NCBI Taxonomy" id="324831"/>
    <lineage>
        <taxon>Bacteria</taxon>
        <taxon>Bacillati</taxon>
        <taxon>Bacillota</taxon>
        <taxon>Bacilli</taxon>
        <taxon>Lactobacillales</taxon>
        <taxon>Lactobacillaceae</taxon>
        <taxon>Lactobacillus</taxon>
    </lineage>
</organism>
<evidence type="ECO:0000313" key="1">
    <source>
        <dbReference type="EMBL" id="ABJ59986.1"/>
    </source>
</evidence>
<evidence type="ECO:0000313" key="3">
    <source>
        <dbReference type="Proteomes" id="UP000000664"/>
    </source>
</evidence>
<dbReference type="AlphaFoldDB" id="A0A805ZY89"/>
<dbReference type="KEGG" id="lga:LGAS_0590"/>
<dbReference type="EMBL" id="CP000413">
    <property type="protein sequence ID" value="ABJ59986.1"/>
    <property type="molecule type" value="Genomic_DNA"/>
</dbReference>
<name>A0A805ZY89_LACGA</name>
<sequence>MGFCSSILNSASYSNFGSRSDVNMIFKLEEDLPFDIQGNLNEYWLNILERNNFKVIEINKKTRELEYRIELMSLDDLRKLQKKIGLNLTISFEDDEGTNEVDGIITI</sequence>
<evidence type="ECO:0000313" key="2">
    <source>
        <dbReference type="EMBL" id="ABJ60046.1"/>
    </source>
</evidence>
<dbReference type="KEGG" id="lga:LGAS_0652"/>
<proteinExistence type="predicted"/>